<keyword evidence="1" id="KW-1133">Transmembrane helix</keyword>
<evidence type="ECO:0000256" key="1">
    <source>
        <dbReference type="SAM" id="Phobius"/>
    </source>
</evidence>
<protein>
    <submittedName>
        <fullName evidence="2">DUF2244 domain-containing protein</fullName>
    </submittedName>
</protein>
<evidence type="ECO:0000313" key="2">
    <source>
        <dbReference type="EMBL" id="QQZ50531.1"/>
    </source>
</evidence>
<organism evidence="2">
    <name type="scientific">Phenylobacterium glaciei</name>
    <dbReference type="NCBI Taxonomy" id="2803784"/>
    <lineage>
        <taxon>Bacteria</taxon>
        <taxon>Pseudomonadati</taxon>
        <taxon>Pseudomonadota</taxon>
        <taxon>Alphaproteobacteria</taxon>
        <taxon>Caulobacterales</taxon>
        <taxon>Caulobacteraceae</taxon>
        <taxon>Phenylobacterium</taxon>
    </lineage>
</organism>
<dbReference type="Pfam" id="PF10003">
    <property type="entry name" value="DUF2244"/>
    <property type="match status" value="1"/>
</dbReference>
<dbReference type="AlphaFoldDB" id="A0A974P3E3"/>
<keyword evidence="1" id="KW-0472">Membrane</keyword>
<gene>
    <name evidence="2" type="ORF">JKL49_02955</name>
</gene>
<proteinExistence type="predicted"/>
<dbReference type="EMBL" id="CP068570">
    <property type="protein sequence ID" value="QQZ50531.1"/>
    <property type="molecule type" value="Genomic_DNA"/>
</dbReference>
<feature type="transmembrane region" description="Helical" evidence="1">
    <location>
        <begin position="25"/>
        <end position="48"/>
    </location>
</feature>
<sequence length="133" mass="14688">MVLITVVTVLNCASAAVFISMGAYFVPMFLGLDLIAIVVAFLASFAAAKQIERVLVTDRRVQVFRETPNWRKLMWESPTAFTRVTLLTEDDHAVDLRLALSGKEAQVAAALSPSERAEFARALEDAIYKARRG</sequence>
<reference evidence="2" key="1">
    <citation type="submission" date="2021-01" db="EMBL/GenBank/DDBJ databases">
        <title>Genome sequence of Phenylobacterium sp. 20VBR1 isolated from a valley glaceir, Ny-Alesund, Svalbard.</title>
        <authorList>
            <person name="Thomas F.A."/>
            <person name="Krishnan K.P."/>
            <person name="Sinha R.K."/>
        </authorList>
    </citation>
    <scope>NUCLEOTIDE SEQUENCE</scope>
    <source>
        <strain evidence="2">20VBR1</strain>
    </source>
</reference>
<name>A0A974P3E3_9CAUL</name>
<accession>A0A974P3E3</accession>
<keyword evidence="1" id="KW-0812">Transmembrane</keyword>
<dbReference type="InterPro" id="IPR019253">
    <property type="entry name" value="DUF2244_TM"/>
</dbReference>